<reference evidence="2" key="1">
    <citation type="journal article" date="2014" name="Int. J. Syst. Evol. Microbiol.">
        <title>Complete genome sequence of Corynebacterium casei LMG S-19264T (=DSM 44701T), isolated from a smear-ripened cheese.</title>
        <authorList>
            <consortium name="US DOE Joint Genome Institute (JGI-PGF)"/>
            <person name="Walter F."/>
            <person name="Albersmeier A."/>
            <person name="Kalinowski J."/>
            <person name="Ruckert C."/>
        </authorList>
    </citation>
    <scope>NUCLEOTIDE SEQUENCE</scope>
    <source>
        <strain evidence="2">VKM Ac-1321</strain>
    </source>
</reference>
<sequence>MDVKRQLGEFLQTRRSQLRPEDVGLATYGDRRRVSGLRREELALLAGVSASYYSRLEQGQSSNASPEVLDAIAAALRLDDAERSHLHALAAGTRRGPAVRRPAVERLSPAVRQLVAAVGDVPTLVLGRRSDVLAWNRAGHALFAGHLQADSPGRGPDRPNMARLVFQDAHTRALYADWPAKARAVVGTLRIVSAQYPDDAQLAALVGELSVKSPQFATMWADHRLKTGGDAVYEMRHPLVGAMSVTQQTLRTESGQYLVMATTEVGSPSHAAMTLLVHTVNAGPSAARATAEPAVDRPAR</sequence>
<dbReference type="RefSeq" id="WP_271189461.1">
    <property type="nucleotide sequence ID" value="NZ_BSFP01000026.1"/>
</dbReference>
<dbReference type="PANTHER" id="PTHR35010:SF2">
    <property type="entry name" value="BLL4672 PROTEIN"/>
    <property type="match status" value="1"/>
</dbReference>
<feature type="domain" description="HTH cro/C1-type" evidence="1">
    <location>
        <begin position="36"/>
        <end position="83"/>
    </location>
</feature>
<dbReference type="PANTHER" id="PTHR35010">
    <property type="entry name" value="BLL4672 PROTEIN-RELATED"/>
    <property type="match status" value="1"/>
</dbReference>
<dbReference type="SUPFAM" id="SSF47413">
    <property type="entry name" value="lambda repressor-like DNA-binding domains"/>
    <property type="match status" value="1"/>
</dbReference>
<dbReference type="EMBL" id="BSFP01000026">
    <property type="protein sequence ID" value="GLL02853.1"/>
    <property type="molecule type" value="Genomic_DNA"/>
</dbReference>
<dbReference type="SMART" id="SM00530">
    <property type="entry name" value="HTH_XRE"/>
    <property type="match status" value="1"/>
</dbReference>
<proteinExistence type="predicted"/>
<evidence type="ECO:0000313" key="2">
    <source>
        <dbReference type="EMBL" id="GLL02853.1"/>
    </source>
</evidence>
<gene>
    <name evidence="2" type="ORF">GCM10017581_045950</name>
</gene>
<evidence type="ECO:0000259" key="1">
    <source>
        <dbReference type="PROSITE" id="PS50943"/>
    </source>
</evidence>
<comment type="caution">
    <text evidence="2">The sequence shown here is derived from an EMBL/GenBank/DDBJ whole genome shotgun (WGS) entry which is preliminary data.</text>
</comment>
<dbReference type="Pfam" id="PF17765">
    <property type="entry name" value="MLTR_LBD"/>
    <property type="match status" value="1"/>
</dbReference>
<keyword evidence="3" id="KW-1185">Reference proteome</keyword>
<dbReference type="Gene3D" id="1.10.260.40">
    <property type="entry name" value="lambda repressor-like DNA-binding domains"/>
    <property type="match status" value="1"/>
</dbReference>
<dbReference type="AlphaFoldDB" id="A0A9W6KKJ2"/>
<accession>A0A9W6KKJ2</accession>
<evidence type="ECO:0000313" key="3">
    <source>
        <dbReference type="Proteomes" id="UP001143480"/>
    </source>
</evidence>
<reference evidence="2" key="2">
    <citation type="submission" date="2023-01" db="EMBL/GenBank/DDBJ databases">
        <authorList>
            <person name="Sun Q."/>
            <person name="Evtushenko L."/>
        </authorList>
    </citation>
    <scope>NUCLEOTIDE SEQUENCE</scope>
    <source>
        <strain evidence="2">VKM Ac-1321</strain>
    </source>
</reference>
<dbReference type="CDD" id="cd00093">
    <property type="entry name" value="HTH_XRE"/>
    <property type="match status" value="1"/>
</dbReference>
<dbReference type="Proteomes" id="UP001143480">
    <property type="component" value="Unassembled WGS sequence"/>
</dbReference>
<dbReference type="InterPro" id="IPR010982">
    <property type="entry name" value="Lambda_DNA-bd_dom_sf"/>
</dbReference>
<dbReference type="GO" id="GO:0003677">
    <property type="term" value="F:DNA binding"/>
    <property type="evidence" value="ECO:0007669"/>
    <property type="project" value="InterPro"/>
</dbReference>
<dbReference type="InterPro" id="IPR041413">
    <property type="entry name" value="MLTR_LBD"/>
</dbReference>
<dbReference type="Pfam" id="PF13560">
    <property type="entry name" value="HTH_31"/>
    <property type="match status" value="1"/>
</dbReference>
<dbReference type="InterPro" id="IPR001387">
    <property type="entry name" value="Cro/C1-type_HTH"/>
</dbReference>
<dbReference type="Gene3D" id="3.30.450.180">
    <property type="match status" value="1"/>
</dbReference>
<organism evidence="2 3">
    <name type="scientific">Dactylosporangium matsuzakiense</name>
    <dbReference type="NCBI Taxonomy" id="53360"/>
    <lineage>
        <taxon>Bacteria</taxon>
        <taxon>Bacillati</taxon>
        <taxon>Actinomycetota</taxon>
        <taxon>Actinomycetes</taxon>
        <taxon>Micromonosporales</taxon>
        <taxon>Micromonosporaceae</taxon>
        <taxon>Dactylosporangium</taxon>
    </lineage>
</organism>
<protein>
    <submittedName>
        <fullName evidence="2">Transcriptional regulator</fullName>
    </submittedName>
</protein>
<name>A0A9W6KKJ2_9ACTN</name>
<dbReference type="PROSITE" id="PS50943">
    <property type="entry name" value="HTH_CROC1"/>
    <property type="match status" value="1"/>
</dbReference>